<dbReference type="Proteomes" id="UP001279734">
    <property type="component" value="Unassembled WGS sequence"/>
</dbReference>
<keyword evidence="3" id="KW-1185">Reference proteome</keyword>
<feature type="transmembrane region" description="Helical" evidence="1">
    <location>
        <begin position="12"/>
        <end position="30"/>
    </location>
</feature>
<dbReference type="AlphaFoldDB" id="A0AAD3XP34"/>
<protein>
    <submittedName>
        <fullName evidence="2">Uncharacterized protein</fullName>
    </submittedName>
</protein>
<keyword evidence="1" id="KW-1133">Transmembrane helix</keyword>
<sequence>MCSWRLLMGTPWSALMFAVLEFSLLLLAAWKRGVKTLFAAISGCEAFGCRSGVRPGALSFAFCLLRHFGVEGWMPCFTPAVCDSESGAVYFALNCCYLAEPVPPLDLRVSDAAGATAMWALSLVRLLLWFSLEELVGFLLHLDIDCGVADVQPSTELMLKRLLLFLDSGCCTLA</sequence>
<keyword evidence="1" id="KW-0812">Transmembrane</keyword>
<evidence type="ECO:0000313" key="3">
    <source>
        <dbReference type="Proteomes" id="UP001279734"/>
    </source>
</evidence>
<comment type="caution">
    <text evidence="2">The sequence shown here is derived from an EMBL/GenBank/DDBJ whole genome shotgun (WGS) entry which is preliminary data.</text>
</comment>
<keyword evidence="1" id="KW-0472">Membrane</keyword>
<organism evidence="2 3">
    <name type="scientific">Nepenthes gracilis</name>
    <name type="common">Slender pitcher plant</name>
    <dbReference type="NCBI Taxonomy" id="150966"/>
    <lineage>
        <taxon>Eukaryota</taxon>
        <taxon>Viridiplantae</taxon>
        <taxon>Streptophyta</taxon>
        <taxon>Embryophyta</taxon>
        <taxon>Tracheophyta</taxon>
        <taxon>Spermatophyta</taxon>
        <taxon>Magnoliopsida</taxon>
        <taxon>eudicotyledons</taxon>
        <taxon>Gunneridae</taxon>
        <taxon>Pentapetalae</taxon>
        <taxon>Caryophyllales</taxon>
        <taxon>Nepenthaceae</taxon>
        <taxon>Nepenthes</taxon>
    </lineage>
</organism>
<reference evidence="2" key="1">
    <citation type="submission" date="2023-05" db="EMBL/GenBank/DDBJ databases">
        <title>Nepenthes gracilis genome sequencing.</title>
        <authorList>
            <person name="Fukushima K."/>
        </authorList>
    </citation>
    <scope>NUCLEOTIDE SEQUENCE</scope>
    <source>
        <strain evidence="2">SING2019-196</strain>
    </source>
</reference>
<gene>
    <name evidence="2" type="ORF">Nepgr_013524</name>
</gene>
<dbReference type="EMBL" id="BSYO01000011">
    <property type="protein sequence ID" value="GMH11683.1"/>
    <property type="molecule type" value="Genomic_DNA"/>
</dbReference>
<accession>A0AAD3XP34</accession>
<proteinExistence type="predicted"/>
<evidence type="ECO:0000256" key="1">
    <source>
        <dbReference type="SAM" id="Phobius"/>
    </source>
</evidence>
<name>A0AAD3XP34_NEPGR</name>
<evidence type="ECO:0000313" key="2">
    <source>
        <dbReference type="EMBL" id="GMH11683.1"/>
    </source>
</evidence>